<name>A0A094WFT3_ALKAL</name>
<evidence type="ECO:0000313" key="3">
    <source>
        <dbReference type="EMBL" id="THG89232.1"/>
    </source>
</evidence>
<keyword evidence="1" id="KW-0472">Membrane</keyword>
<dbReference type="InterPro" id="IPR025618">
    <property type="entry name" value="YtpI"/>
</dbReference>
<comment type="caution">
    <text evidence="2">The sequence shown here is derived from an EMBL/GenBank/DDBJ whole genome shotgun (WGS) entry which is preliminary data.</text>
</comment>
<sequence length="99" mass="11432">MADSISKILIIIVVISFVFFLFNKFKQWRATESLVKRIYQSKASLSLGMFMLSFGLNLFVSYRSVLEIVIGAVFVMLGAYNAYHGYKAYNHYIPQMEQN</sequence>
<proteinExistence type="predicted"/>
<keyword evidence="1" id="KW-0812">Transmembrane</keyword>
<evidence type="ECO:0000256" key="1">
    <source>
        <dbReference type="SAM" id="Phobius"/>
    </source>
</evidence>
<evidence type="ECO:0000313" key="4">
    <source>
        <dbReference type="Proteomes" id="UP000002754"/>
    </source>
</evidence>
<gene>
    <name evidence="3" type="ORF">AJ85_18930</name>
    <name evidence="2" type="ORF">BALCAV_0221240</name>
</gene>
<dbReference type="Pfam" id="PF14007">
    <property type="entry name" value="YtpI"/>
    <property type="match status" value="1"/>
</dbReference>
<feature type="transmembrane region" description="Helical" evidence="1">
    <location>
        <begin position="6"/>
        <end position="22"/>
    </location>
</feature>
<reference evidence="2 4" key="1">
    <citation type="journal article" date="2014" name="Genome Announc.">
        <title>Draft Genome Sequence of Bacillus alcalophilus AV1934, a Classic Alkaliphile Isolated from Human Feces in 1934.</title>
        <authorList>
            <person name="Attie O."/>
            <person name="Jayaprakash A."/>
            <person name="Shah H."/>
            <person name="Paulsen I.T."/>
            <person name="Morino M."/>
            <person name="Takahashi Y."/>
            <person name="Narumi I."/>
            <person name="Sachidanandam R."/>
            <person name="Satoh K."/>
            <person name="Ito M."/>
            <person name="Krulwich T.A."/>
        </authorList>
    </citation>
    <scope>NUCLEOTIDE SEQUENCE [LARGE SCALE GENOMIC DNA]</scope>
    <source>
        <strain evidence="2 4">AV1934</strain>
    </source>
</reference>
<dbReference type="AlphaFoldDB" id="A0A094WFT3"/>
<organism evidence="2 4">
    <name type="scientific">Alkalihalobacillus alcalophilus ATCC 27647 = CGMCC 1.3604</name>
    <dbReference type="NCBI Taxonomy" id="1218173"/>
    <lineage>
        <taxon>Bacteria</taxon>
        <taxon>Bacillati</taxon>
        <taxon>Bacillota</taxon>
        <taxon>Bacilli</taxon>
        <taxon>Bacillales</taxon>
        <taxon>Bacillaceae</taxon>
        <taxon>Alkalihalobacillus</taxon>
    </lineage>
</organism>
<feature type="transmembrane region" description="Helical" evidence="1">
    <location>
        <begin position="68"/>
        <end position="86"/>
    </location>
</feature>
<dbReference type="Proteomes" id="UP000297014">
    <property type="component" value="Unassembled WGS sequence"/>
</dbReference>
<keyword evidence="1" id="KW-1133">Transmembrane helix</keyword>
<dbReference type="EMBL" id="ALPT02000119">
    <property type="protein sequence ID" value="KGA95631.1"/>
    <property type="molecule type" value="Genomic_DNA"/>
</dbReference>
<dbReference type="eggNOG" id="ENOG5032X3Q">
    <property type="taxonomic scope" value="Bacteria"/>
</dbReference>
<reference evidence="3 5" key="2">
    <citation type="submission" date="2014-01" db="EMBL/GenBank/DDBJ databases">
        <title>Draft genome sequencing of Bacillus alcalophilus CGMCC 1.3604.</title>
        <authorList>
            <person name="Yang J."/>
            <person name="Diao L."/>
            <person name="Yang S."/>
        </authorList>
    </citation>
    <scope>NUCLEOTIDE SEQUENCE [LARGE SCALE GENOMIC DNA]</scope>
    <source>
        <strain evidence="3 5">CGMCC 1.3604</strain>
    </source>
</reference>
<evidence type="ECO:0000313" key="5">
    <source>
        <dbReference type="Proteomes" id="UP000297014"/>
    </source>
</evidence>
<accession>A0A094WFT3</accession>
<dbReference type="Proteomes" id="UP000002754">
    <property type="component" value="Unassembled WGS sequence"/>
</dbReference>
<keyword evidence="4" id="KW-1185">Reference proteome</keyword>
<protein>
    <recommendedName>
        <fullName evidence="6">YtpI-like protein</fullName>
    </recommendedName>
</protein>
<dbReference type="RefSeq" id="WP_003323442.1">
    <property type="nucleotide sequence ID" value="NZ_ALPT02000119.1"/>
</dbReference>
<evidence type="ECO:0000313" key="2">
    <source>
        <dbReference type="EMBL" id="KGA95631.1"/>
    </source>
</evidence>
<dbReference type="STRING" id="1218173.BALCAV_0221240"/>
<dbReference type="EMBL" id="JALP01000253">
    <property type="protein sequence ID" value="THG89232.1"/>
    <property type="molecule type" value="Genomic_DNA"/>
</dbReference>
<evidence type="ECO:0008006" key="6">
    <source>
        <dbReference type="Google" id="ProtNLM"/>
    </source>
</evidence>
<feature type="transmembrane region" description="Helical" evidence="1">
    <location>
        <begin position="43"/>
        <end position="62"/>
    </location>
</feature>